<dbReference type="Pfam" id="PF23153">
    <property type="entry name" value="Aip3p_Bud6_N"/>
    <property type="match status" value="1"/>
</dbReference>
<protein>
    <recommendedName>
        <fullName evidence="4">Actin interacting protein 3 C-terminal domain-containing protein</fullName>
    </recommendedName>
</protein>
<dbReference type="Pfam" id="PF03915">
    <property type="entry name" value="AIP3"/>
    <property type="match status" value="1"/>
</dbReference>
<dbReference type="EMBL" id="JASNQZ010000008">
    <property type="protein sequence ID" value="KAL0953330.1"/>
    <property type="molecule type" value="Genomic_DNA"/>
</dbReference>
<evidence type="ECO:0000256" key="3">
    <source>
        <dbReference type="SAM" id="MobiDB-lite"/>
    </source>
</evidence>
<dbReference type="SMART" id="SM00806">
    <property type="entry name" value="AIP3"/>
    <property type="match status" value="1"/>
</dbReference>
<gene>
    <name evidence="5" type="ORF">HGRIS_004575</name>
</gene>
<dbReference type="InterPro" id="IPR056279">
    <property type="entry name" value="Aip3p_Bud6_N"/>
</dbReference>
<feature type="compositionally biased region" description="Polar residues" evidence="3">
    <location>
        <begin position="286"/>
        <end position="295"/>
    </location>
</feature>
<sequence>MDTPRATPSGSGYSGHPSRRDNQSVSSTHSSRSERSGRSGQNPAVESAVTRLLVSIKQLLEALTSWSTLQFDENQVSDVYVRLGNDFNAAVAAFGAFNIDMSELLSVPEDLRAVLEQCLAEDATPENLETYLPKVRLIITNLLQGLRGKQTIYRRLMSEQKHRSDQSTSAGAERADSRSSRVSRREREGSHRSQLSRTSEDGGRGERDSISRRSAQSSRRQPSGQSQNAPLPSMNEGDERFVGGFAPPNQNSPMPATNGDVRSKPPPSEDPNSTPPSNQHRRQKSVPRTSDSPMQPSGMPLPTASNPVQSGDEPLAPEPPTPPAVPSNVKRYSLVDRPMPIAPPPPVLVIEQSSPDLRQDSPQPTPPPDAPPGSTLAGPELASLAALKKSDALERRASKRFSSYHISKMTGSSTTREKSTRGAGNANRRSLLLAGPALTPGELDVLTEEDDEVAESPATPVKSSGSLRRENSARSRVRARTGAPEARPGSPTPPVPRTPSKSPVPPPAATPSHVEQNASSSPDQSTDSNRFPIFMQLGREVKKVAVEPGMTFSSLRMLFVDRFSYNPGLENFPAIYIQDPSSGVQYELEDVEEVKERCLLSLNIEPLDQIKQHIDAQISTLSQDLKDLRAAVSNNNRHSQHLGTIMTQPLAESTPPRARPSERDFQTVARRLSRFVSNEQHLPSSPTPTLPMLPQMTGQSLQPQMTGGSVLSEYTSRVVTDLKTQFDEVQNLRRDLGVMRQLYTGFMTQTKESLGALRTQTQSVKQLASTRVGGAREYIDTGKKKLDERSQNVLTEVEKLQDTVENIKDDVVKRHITPKPQLLKNLKKDVDNVAAELTSLREHIKTIKPMWKQTWAEELQNVVEEQHFLNHQEQLLGDLLEDHKEISEVYGHVHQIIGLRGSAPRAKSFKLLPAPEEGAGLNSVMMEIRGASVDPERRMKAIEASQKSREKDMANREDDLHAELFDFVGQKKLKMTGGAEEAERVRQKRSEMTLKAMFNGGSSVGAPSPLGSPTT</sequence>
<feature type="region of interest" description="Disordered" evidence="3">
    <location>
        <begin position="158"/>
        <end position="530"/>
    </location>
</feature>
<dbReference type="PANTHER" id="PTHR22741:SF10">
    <property type="entry name" value="COILED-COIL DOMAIN-CONTAINING PROTEIN CG32809"/>
    <property type="match status" value="1"/>
</dbReference>
<feature type="compositionally biased region" description="Basic and acidic residues" evidence="3">
    <location>
        <begin position="173"/>
        <end position="191"/>
    </location>
</feature>
<name>A0ABR3JCA7_9AGAR</name>
<feature type="coiled-coil region" evidence="2">
    <location>
        <begin position="783"/>
        <end position="843"/>
    </location>
</feature>
<feature type="region of interest" description="Disordered" evidence="3">
    <location>
        <begin position="1"/>
        <end position="44"/>
    </location>
</feature>
<feature type="compositionally biased region" description="Pro residues" evidence="3">
    <location>
        <begin position="490"/>
        <end position="509"/>
    </location>
</feature>
<feature type="compositionally biased region" description="Polar residues" evidence="3">
    <location>
        <begin position="400"/>
        <end position="414"/>
    </location>
</feature>
<proteinExistence type="predicted"/>
<feature type="compositionally biased region" description="Basic and acidic residues" evidence="3">
    <location>
        <begin position="198"/>
        <end position="211"/>
    </location>
</feature>
<feature type="compositionally biased region" description="Pro residues" evidence="3">
    <location>
        <begin position="316"/>
        <end position="325"/>
    </location>
</feature>
<comment type="caution">
    <text evidence="5">The sequence shown here is derived from an EMBL/GenBank/DDBJ whole genome shotgun (WGS) entry which is preliminary data.</text>
</comment>
<evidence type="ECO:0000256" key="2">
    <source>
        <dbReference type="SAM" id="Coils"/>
    </source>
</evidence>
<dbReference type="InterPro" id="IPR051825">
    <property type="entry name" value="SRCIN1"/>
</dbReference>
<feature type="domain" description="Actin interacting protein 3 C-terminal" evidence="4">
    <location>
        <begin position="534"/>
        <end position="991"/>
    </location>
</feature>
<dbReference type="InterPro" id="IPR005613">
    <property type="entry name" value="AIP3_C"/>
</dbReference>
<feature type="compositionally biased region" description="Polar residues" evidence="3">
    <location>
        <begin position="513"/>
        <end position="529"/>
    </location>
</feature>
<keyword evidence="1 2" id="KW-0175">Coiled coil</keyword>
<accession>A0ABR3JCA7</accession>
<dbReference type="Gene3D" id="1.20.58.1540">
    <property type="entry name" value="Actin interacting protein 3, C-terminal domain"/>
    <property type="match status" value="1"/>
</dbReference>
<feature type="compositionally biased region" description="Acidic residues" evidence="3">
    <location>
        <begin position="445"/>
        <end position="454"/>
    </location>
</feature>
<evidence type="ECO:0000259" key="4">
    <source>
        <dbReference type="SMART" id="SM00806"/>
    </source>
</evidence>
<reference evidence="6" key="1">
    <citation type="submission" date="2024-06" db="EMBL/GenBank/DDBJ databases">
        <title>Multi-omics analyses provide insights into the biosynthesis of the anticancer antibiotic pleurotin in Hohenbuehelia grisea.</title>
        <authorList>
            <person name="Weaver J.A."/>
            <person name="Alberti F."/>
        </authorList>
    </citation>
    <scope>NUCLEOTIDE SEQUENCE [LARGE SCALE GENOMIC DNA]</scope>
    <source>
        <strain evidence="6">T-177</strain>
    </source>
</reference>
<organism evidence="5 6">
    <name type="scientific">Hohenbuehelia grisea</name>
    <dbReference type="NCBI Taxonomy" id="104357"/>
    <lineage>
        <taxon>Eukaryota</taxon>
        <taxon>Fungi</taxon>
        <taxon>Dikarya</taxon>
        <taxon>Basidiomycota</taxon>
        <taxon>Agaricomycotina</taxon>
        <taxon>Agaricomycetes</taxon>
        <taxon>Agaricomycetidae</taxon>
        <taxon>Agaricales</taxon>
        <taxon>Pleurotineae</taxon>
        <taxon>Pleurotaceae</taxon>
        <taxon>Hohenbuehelia</taxon>
    </lineage>
</organism>
<dbReference type="Proteomes" id="UP001556367">
    <property type="component" value="Unassembled WGS sequence"/>
</dbReference>
<feature type="compositionally biased region" description="Polar residues" evidence="3">
    <location>
        <begin position="1"/>
        <end position="11"/>
    </location>
</feature>
<evidence type="ECO:0000313" key="6">
    <source>
        <dbReference type="Proteomes" id="UP001556367"/>
    </source>
</evidence>
<evidence type="ECO:0000256" key="1">
    <source>
        <dbReference type="ARBA" id="ARBA00023054"/>
    </source>
</evidence>
<evidence type="ECO:0000313" key="5">
    <source>
        <dbReference type="EMBL" id="KAL0953330.1"/>
    </source>
</evidence>
<feature type="compositionally biased region" description="Low complexity" evidence="3">
    <location>
        <begin position="212"/>
        <end position="227"/>
    </location>
</feature>
<keyword evidence="6" id="KW-1185">Reference proteome</keyword>
<dbReference type="InterPro" id="IPR022782">
    <property type="entry name" value="AIP3-like_C"/>
</dbReference>
<dbReference type="PANTHER" id="PTHR22741">
    <property type="entry name" value="P140CAP/SNIP-RELATED"/>
    <property type="match status" value="1"/>
</dbReference>